<name>A0ABN5YKI1_9MYCO</name>
<dbReference type="RefSeq" id="WP_163910757.1">
    <property type="nucleotide sequence ID" value="NZ_AP022577.1"/>
</dbReference>
<organism evidence="1 2">
    <name type="scientific">Mycolicibacterium aubagnense</name>
    <dbReference type="NCBI Taxonomy" id="319707"/>
    <lineage>
        <taxon>Bacteria</taxon>
        <taxon>Bacillati</taxon>
        <taxon>Actinomycetota</taxon>
        <taxon>Actinomycetes</taxon>
        <taxon>Mycobacteriales</taxon>
        <taxon>Mycobacteriaceae</taxon>
        <taxon>Mycolicibacterium</taxon>
    </lineage>
</organism>
<gene>
    <name evidence="1" type="ORF">MAUB_00330</name>
</gene>
<evidence type="ECO:0000313" key="1">
    <source>
        <dbReference type="EMBL" id="BBX82160.1"/>
    </source>
</evidence>
<protein>
    <submittedName>
        <fullName evidence="1">Uncharacterized protein</fullName>
    </submittedName>
</protein>
<dbReference type="EMBL" id="AP022577">
    <property type="protein sequence ID" value="BBX82160.1"/>
    <property type="molecule type" value="Genomic_DNA"/>
</dbReference>
<accession>A0ABN5YKI1</accession>
<proteinExistence type="predicted"/>
<reference evidence="1 2" key="1">
    <citation type="journal article" date="2019" name="Emerg. Microbes Infect.">
        <title>Comprehensive subspecies identification of 175 nontuberculous mycobacteria species based on 7547 genomic profiles.</title>
        <authorList>
            <person name="Matsumoto Y."/>
            <person name="Kinjo T."/>
            <person name="Motooka D."/>
            <person name="Nabeya D."/>
            <person name="Jung N."/>
            <person name="Uechi K."/>
            <person name="Horii T."/>
            <person name="Iida T."/>
            <person name="Fujita J."/>
            <person name="Nakamura S."/>
        </authorList>
    </citation>
    <scope>NUCLEOTIDE SEQUENCE [LARGE SCALE GENOMIC DNA]</scope>
    <source>
        <strain evidence="1 2">JCM 15296</strain>
    </source>
</reference>
<keyword evidence="2" id="KW-1185">Reference proteome</keyword>
<evidence type="ECO:0000313" key="2">
    <source>
        <dbReference type="Proteomes" id="UP000465609"/>
    </source>
</evidence>
<sequence length="429" mass="46797">MRRNGKQEASATAAVRERGVHPAARAQYVRYRGYTPLHPVTSPVNAPPRELDDLRHAYSGVGPHTAGDGLDGGLPLSPADIVEIEADRAARRQDLIDLFVAETRLCREDVATDEQWRLWADEEIASIVAATSTTESEQAQGERLHRASAITYRDAEGEVETISRAEATRIAKAYARLSGRSEAGSVEFFVSLANTDAVLAHGVHFGRCDTPLEAIGERSWQAYLKRERGDEQRARRGVADDVARVFAGQNEAKYATRAAAEQCEDIDQAAHLVVERWSQNPSDVWKQLPPGLPNRTPLILGDLISERHTLAAEPFGYADFFDTHPASGGIYAAEYSVVEELAAAIKQLHGGRDPLIAMVADEIAERAAAARAMPTTTLAERVERQWLLVELTDAAQKLVGSPDAIKNVTVLPVVHPDQLRLFEPAGAPA</sequence>
<dbReference type="Proteomes" id="UP000465609">
    <property type="component" value="Chromosome"/>
</dbReference>